<evidence type="ECO:0000256" key="1">
    <source>
        <dbReference type="ARBA" id="ARBA00004141"/>
    </source>
</evidence>
<keyword evidence="7 9" id="KW-0472">Membrane</keyword>
<dbReference type="GO" id="GO:0005524">
    <property type="term" value="F:ATP binding"/>
    <property type="evidence" value="ECO:0007669"/>
    <property type="project" value="UniProtKB-KW"/>
</dbReference>
<evidence type="ECO:0000256" key="7">
    <source>
        <dbReference type="ARBA" id="ARBA00023136"/>
    </source>
</evidence>
<feature type="transmembrane region" description="Helical" evidence="9">
    <location>
        <begin position="310"/>
        <end position="328"/>
    </location>
</feature>
<dbReference type="CDD" id="cd18580">
    <property type="entry name" value="ABC_6TM_ABCC_D2"/>
    <property type="match status" value="1"/>
</dbReference>
<dbReference type="InterPro" id="IPR003439">
    <property type="entry name" value="ABC_transporter-like_ATP-bd"/>
</dbReference>
<dbReference type="Gene3D" id="3.40.50.300">
    <property type="entry name" value="P-loop containing nucleotide triphosphate hydrolases"/>
    <property type="match status" value="2"/>
</dbReference>
<dbReference type="GO" id="GO:0005829">
    <property type="term" value="C:cytosol"/>
    <property type="evidence" value="ECO:0007669"/>
    <property type="project" value="TreeGrafter"/>
</dbReference>
<feature type="region of interest" description="Disordered" evidence="8">
    <location>
        <begin position="738"/>
        <end position="759"/>
    </location>
</feature>
<evidence type="ECO:0000259" key="10">
    <source>
        <dbReference type="PROSITE" id="PS50893"/>
    </source>
</evidence>
<feature type="transmembrane region" description="Helical" evidence="9">
    <location>
        <begin position="864"/>
        <end position="890"/>
    </location>
</feature>
<gene>
    <name evidence="12" type="ORF">CAPTEDRAFT_225775</name>
</gene>
<dbReference type="InterPro" id="IPR011527">
    <property type="entry name" value="ABC1_TM_dom"/>
</dbReference>
<feature type="transmembrane region" description="Helical" evidence="9">
    <location>
        <begin position="286"/>
        <end position="304"/>
    </location>
</feature>
<evidence type="ECO:0000313" key="14">
    <source>
        <dbReference type="Proteomes" id="UP000014760"/>
    </source>
</evidence>
<evidence type="ECO:0000313" key="12">
    <source>
        <dbReference type="EMBL" id="ELT89322.1"/>
    </source>
</evidence>
<dbReference type="PROSITE" id="PS50893">
    <property type="entry name" value="ABC_TRANSPORTER_2"/>
    <property type="match status" value="2"/>
</dbReference>
<dbReference type="OrthoDB" id="6068694at2759"/>
<dbReference type="Proteomes" id="UP000014760">
    <property type="component" value="Unassembled WGS sequence"/>
</dbReference>
<keyword evidence="5" id="KW-0067">ATP-binding</keyword>
<dbReference type="STRING" id="283909.R7TCW5"/>
<feature type="transmembrane region" description="Helical" evidence="9">
    <location>
        <begin position="435"/>
        <end position="460"/>
    </location>
</feature>
<dbReference type="InterPro" id="IPR036640">
    <property type="entry name" value="ABC1_TM_sf"/>
</dbReference>
<reference evidence="14" key="1">
    <citation type="submission" date="2012-12" db="EMBL/GenBank/DDBJ databases">
        <authorList>
            <person name="Hellsten U."/>
            <person name="Grimwood J."/>
            <person name="Chapman J.A."/>
            <person name="Shapiro H."/>
            <person name="Aerts A."/>
            <person name="Otillar R.P."/>
            <person name="Terry A.Y."/>
            <person name="Boore J.L."/>
            <person name="Simakov O."/>
            <person name="Marletaz F."/>
            <person name="Cho S.-J."/>
            <person name="Edsinger-Gonzales E."/>
            <person name="Havlak P."/>
            <person name="Kuo D.-H."/>
            <person name="Larsson T."/>
            <person name="Lv J."/>
            <person name="Arendt D."/>
            <person name="Savage R."/>
            <person name="Osoegawa K."/>
            <person name="de Jong P."/>
            <person name="Lindberg D.R."/>
            <person name="Seaver E.C."/>
            <person name="Weisblat D.A."/>
            <person name="Putnam N.H."/>
            <person name="Grigoriev I.V."/>
            <person name="Rokhsar D.S."/>
        </authorList>
    </citation>
    <scope>NUCLEOTIDE SEQUENCE</scope>
    <source>
        <strain evidence="14">I ESC-2004</strain>
    </source>
</reference>
<dbReference type="GO" id="GO:1902476">
    <property type="term" value="P:chloride transmembrane transport"/>
    <property type="evidence" value="ECO:0007669"/>
    <property type="project" value="TreeGrafter"/>
</dbReference>
<feature type="domain" description="ABC transporter" evidence="10">
    <location>
        <begin position="1139"/>
        <end position="1371"/>
    </location>
</feature>
<evidence type="ECO:0000256" key="5">
    <source>
        <dbReference type="ARBA" id="ARBA00022840"/>
    </source>
</evidence>
<feature type="transmembrane region" description="Helical" evidence="9">
    <location>
        <begin position="961"/>
        <end position="981"/>
    </location>
</feature>
<dbReference type="EMBL" id="AMQN01003286">
    <property type="status" value="NOT_ANNOTATED_CDS"/>
    <property type="molecule type" value="Genomic_DNA"/>
</dbReference>
<name>R7TCW5_CAPTE</name>
<evidence type="ECO:0000256" key="6">
    <source>
        <dbReference type="ARBA" id="ARBA00022989"/>
    </source>
</evidence>
<evidence type="ECO:0000256" key="9">
    <source>
        <dbReference type="SAM" id="Phobius"/>
    </source>
</evidence>
<dbReference type="CDD" id="cd03250">
    <property type="entry name" value="ABCC_MRP_domain1"/>
    <property type="match status" value="1"/>
</dbReference>
<dbReference type="FunFam" id="3.40.50.300:FF:000163">
    <property type="entry name" value="Multidrug resistance-associated protein member 4"/>
    <property type="match status" value="1"/>
</dbReference>
<reference evidence="12 14" key="2">
    <citation type="journal article" date="2013" name="Nature">
        <title>Insights into bilaterian evolution from three spiralian genomes.</title>
        <authorList>
            <person name="Simakov O."/>
            <person name="Marletaz F."/>
            <person name="Cho S.J."/>
            <person name="Edsinger-Gonzales E."/>
            <person name="Havlak P."/>
            <person name="Hellsten U."/>
            <person name="Kuo D.H."/>
            <person name="Larsson T."/>
            <person name="Lv J."/>
            <person name="Arendt D."/>
            <person name="Savage R."/>
            <person name="Osoegawa K."/>
            <person name="de Jong P."/>
            <person name="Grimwood J."/>
            <person name="Chapman J.A."/>
            <person name="Shapiro H."/>
            <person name="Aerts A."/>
            <person name="Otillar R.P."/>
            <person name="Terry A.Y."/>
            <person name="Boore J.L."/>
            <person name="Grigoriev I.V."/>
            <person name="Lindberg D.R."/>
            <person name="Seaver E.C."/>
            <person name="Weisblat D.A."/>
            <person name="Putnam N.H."/>
            <person name="Rokhsar D.S."/>
        </authorList>
    </citation>
    <scope>NUCLEOTIDE SEQUENCE</scope>
    <source>
        <strain evidence="12 14">I ESC-2004</strain>
    </source>
</reference>
<dbReference type="HOGENOM" id="CLU_000604_27_1_1"/>
<dbReference type="GO" id="GO:0016887">
    <property type="term" value="F:ATP hydrolysis activity"/>
    <property type="evidence" value="ECO:0007669"/>
    <property type="project" value="InterPro"/>
</dbReference>
<dbReference type="SMART" id="SM00382">
    <property type="entry name" value="AAA"/>
    <property type="match status" value="1"/>
</dbReference>
<dbReference type="Gene3D" id="1.20.1560.10">
    <property type="entry name" value="ABC transporter type 1, transmembrane domain"/>
    <property type="match status" value="2"/>
</dbReference>
<comment type="subcellular location">
    <subcellularLocation>
        <location evidence="1">Membrane</location>
        <topology evidence="1">Multi-pass membrane protein</topology>
    </subcellularLocation>
</comment>
<sequence>MIGKLMEYQSSFLELWKKCLKTFYRVMSTVINGLNGGLGRSECSSVLTHIQAKPVTIGLRDDNDCLQKRANILAPITRLLTRAKCPAFVSCWRCRSRMPLKWTNDLLKLGYKHKLNSVDIYEVLPQDSSIKLANDLGREWEKEVYLWKSGGTPSLSRALRRCYGNRILGIGTIFFLVESLRVTQALFLGLIMSYFTRESSVPQTGAFLYAFGWTLACIFATALDNIGFHTKHHYGMKMRVAITSLVFRKVLKLSHNSLNKSNTSTILNTLTTDAQTFDQLCLDINYMWIAPLEAVAMALLLWHHLQLGPYSMICVGTVIALSPIQFFIGRRVTRLRSEADEIANRRIHALNDVTKGILSIKINCWEKPFSKMINTMWSIRNTIFFFFSIHRNEWTILKSICHIRALNSAIFFVSGKGLLLATLLTFVLLGNKVTASVLFTSMAFVEILRSSVTLSLPWGLQNFINARTVLSTVQELLCLGEKSLLDGHSSSLSRHSALPNHVLLSIENYSSMWSKDSGFPALIDINMDIAKGQHVVLTGPSGSGKSALLLSITGELQKASGSLCSQGKISYAPQRPWIFAGTIRENILFGLELNRQRYNKILNACGLVQELESLSNGDITIIDEDNSPLSKIQKIKISLARAVYRRADLYLIDDVFSSLDDNSASHIFNKCVCALLSKKAVLLVTNRMSCLPAADLVICIEKGRISQTGTFKDLKNKGVTFDYDLQGSEVIKPKTKLRESKDIEPQLSRHSSTTRDDDQMWMEMESEGSNESDKSHKSSTGGWTMMCRYFMLGGGMIGATGFIVLCFIVQFSFVFCDWWLYLWTQGLLHGNQSTVSLPNATTTISTNSLLLHLEHLLNGYDFKLLVYIGLIVFLVIASFLRASSFTLISVRSSRMIHLRTIRVLLRAPIAFFSRHSNKDIMQYLTRDLAFADDHLPAIFFDCIQFFCLLLGATIMAVVMSYWMLLVIIPLLAVFLYAQHYYAKTARQIESMVWAARQPVIHHVSSTIRGLWTIRAFLGEDQHLRDFDAHQDRHTAVSYLQLAAVRWFTLRLDILSVLFVGLLAFVAVATKWAVNEGLFGLCLVYALNSMGVFQYSVRQSTELLSQMQGMRNVFRLAATSPEPDAVLSTQTPKWPQYGIVTFEGVTVPKRSGKVLRNIWCCFRAEEKVGVVSACAESRKGIVECMMRLCEDSTGTVRVDGIDISGLRLNDLRRKISVIMEKPYLFSTSIRRHLDPGTEHPDAMLWKVLDDVQLKKKVSSLSGELYADIKEWEYVFDVGDLQLLAMARALLNNSKIVIYEETTTNLDQRKKNLLNLILNTKFQSCTVITLATDIKSVMQCDRTMVIEDGRVREFDPPYTLLQDSKSSLYHAVHKLAPETVKELVDIAKDKFENRAYEAPPTSLQCAEPTPQRLASHRFLPIFQSNRLTGVFSHFSGNRFSTNRY</sequence>
<dbReference type="GO" id="GO:0015701">
    <property type="term" value="P:bicarbonate transport"/>
    <property type="evidence" value="ECO:0007669"/>
    <property type="project" value="TreeGrafter"/>
</dbReference>
<dbReference type="EMBL" id="KB311417">
    <property type="protein sequence ID" value="ELT89322.1"/>
    <property type="molecule type" value="Genomic_DNA"/>
</dbReference>
<dbReference type="InterPro" id="IPR003593">
    <property type="entry name" value="AAA+_ATPase"/>
</dbReference>
<feature type="transmembrane region" description="Helical" evidence="9">
    <location>
        <begin position="167"/>
        <end position="195"/>
    </location>
</feature>
<dbReference type="InterPro" id="IPR044726">
    <property type="entry name" value="ABCC_6TM_D2"/>
</dbReference>
<dbReference type="GO" id="GO:0140359">
    <property type="term" value="F:ABC-type transporter activity"/>
    <property type="evidence" value="ECO:0007669"/>
    <property type="project" value="InterPro"/>
</dbReference>
<feature type="transmembrane region" description="Helical" evidence="9">
    <location>
        <begin position="935"/>
        <end position="955"/>
    </location>
</feature>
<dbReference type="EnsemblMetazoa" id="CapteT225775">
    <property type="protein sequence ID" value="CapteP225775"/>
    <property type="gene ID" value="CapteG225775"/>
</dbReference>
<feature type="domain" description="ABC transporter" evidence="10">
    <location>
        <begin position="504"/>
        <end position="727"/>
    </location>
</feature>
<keyword evidence="6 9" id="KW-1133">Transmembrane helix</keyword>
<evidence type="ECO:0000259" key="11">
    <source>
        <dbReference type="PROSITE" id="PS50929"/>
    </source>
</evidence>
<evidence type="ECO:0000256" key="8">
    <source>
        <dbReference type="SAM" id="MobiDB-lite"/>
    </source>
</evidence>
<feature type="domain" description="ABC transmembrane type-1" evidence="11">
    <location>
        <begin position="175"/>
        <end position="374"/>
    </location>
</feature>
<dbReference type="SUPFAM" id="SSF90123">
    <property type="entry name" value="ABC transporter transmembrane region"/>
    <property type="match status" value="2"/>
</dbReference>
<feature type="domain" description="ABC transmembrane type-1" evidence="11">
    <location>
        <begin position="803"/>
        <end position="1104"/>
    </location>
</feature>
<protein>
    <submittedName>
        <fullName evidence="12 13">Uncharacterized protein</fullName>
    </submittedName>
</protein>
<dbReference type="GO" id="GO:0016324">
    <property type="term" value="C:apical plasma membrane"/>
    <property type="evidence" value="ECO:0007669"/>
    <property type="project" value="TreeGrafter"/>
</dbReference>
<dbReference type="PROSITE" id="PS50929">
    <property type="entry name" value="ABC_TM1F"/>
    <property type="match status" value="2"/>
</dbReference>
<organism evidence="12">
    <name type="scientific">Capitella teleta</name>
    <name type="common">Polychaete worm</name>
    <dbReference type="NCBI Taxonomy" id="283909"/>
    <lineage>
        <taxon>Eukaryota</taxon>
        <taxon>Metazoa</taxon>
        <taxon>Spiralia</taxon>
        <taxon>Lophotrochozoa</taxon>
        <taxon>Annelida</taxon>
        <taxon>Polychaeta</taxon>
        <taxon>Sedentaria</taxon>
        <taxon>Scolecida</taxon>
        <taxon>Capitellidae</taxon>
        <taxon>Capitella</taxon>
    </lineage>
</organism>
<reference evidence="13" key="3">
    <citation type="submission" date="2015-06" db="UniProtKB">
        <authorList>
            <consortium name="EnsemblMetazoa"/>
        </authorList>
    </citation>
    <scope>IDENTIFICATION</scope>
</reference>
<feature type="transmembrane region" description="Helical" evidence="9">
    <location>
        <begin position="1053"/>
        <end position="1071"/>
    </location>
</feature>
<dbReference type="OMA" id="YCASKEK"/>
<dbReference type="PANTHER" id="PTHR24223:SF19">
    <property type="entry name" value="CYSTIC FIBROSIS TRANSMEMBRANE CONDUCTANCE REGULATOR"/>
    <property type="match status" value="1"/>
</dbReference>
<keyword evidence="3 9" id="KW-0812">Transmembrane</keyword>
<dbReference type="Pfam" id="PF00005">
    <property type="entry name" value="ABC_tran"/>
    <property type="match status" value="2"/>
</dbReference>
<dbReference type="PANTHER" id="PTHR24223">
    <property type="entry name" value="ATP-BINDING CASSETTE SUB-FAMILY C"/>
    <property type="match status" value="1"/>
</dbReference>
<keyword evidence="14" id="KW-1185">Reference proteome</keyword>
<evidence type="ECO:0000256" key="2">
    <source>
        <dbReference type="ARBA" id="ARBA00022448"/>
    </source>
</evidence>
<keyword evidence="4" id="KW-0547">Nucleotide-binding</keyword>
<feature type="transmembrane region" description="Helical" evidence="9">
    <location>
        <begin position="207"/>
        <end position="228"/>
    </location>
</feature>
<evidence type="ECO:0000256" key="3">
    <source>
        <dbReference type="ARBA" id="ARBA00022692"/>
    </source>
</evidence>
<feature type="transmembrane region" description="Helical" evidence="9">
    <location>
        <begin position="405"/>
        <end position="429"/>
    </location>
</feature>
<dbReference type="SUPFAM" id="SSF52540">
    <property type="entry name" value="P-loop containing nucleoside triphosphate hydrolases"/>
    <property type="match status" value="2"/>
</dbReference>
<keyword evidence="2" id="KW-0813">Transport</keyword>
<dbReference type="InterPro" id="IPR027417">
    <property type="entry name" value="P-loop_NTPase"/>
</dbReference>
<dbReference type="Pfam" id="PF00664">
    <property type="entry name" value="ABC_membrane"/>
    <property type="match status" value="2"/>
</dbReference>
<proteinExistence type="predicted"/>
<evidence type="ECO:0000313" key="13">
    <source>
        <dbReference type="EnsemblMetazoa" id="CapteP225775"/>
    </source>
</evidence>
<feature type="transmembrane region" description="Helical" evidence="9">
    <location>
        <begin position="789"/>
        <end position="813"/>
    </location>
</feature>
<dbReference type="InterPro" id="IPR050173">
    <property type="entry name" value="ABC_transporter_C-like"/>
</dbReference>
<accession>R7TCW5</accession>
<evidence type="ECO:0000256" key="4">
    <source>
        <dbReference type="ARBA" id="ARBA00022741"/>
    </source>
</evidence>